<dbReference type="GeneID" id="20349226"/>
<dbReference type="OrthoDB" id="5286775at2759"/>
<feature type="compositionally biased region" description="Acidic residues" evidence="1">
    <location>
        <begin position="129"/>
        <end position="144"/>
    </location>
</feature>
<reference evidence="2" key="2">
    <citation type="submission" date="2010-07" db="EMBL/GenBank/DDBJ databases">
        <authorList>
            <consortium name="The Broad Institute Genome Sequencing Platform"/>
            <consortium name="Broad Institute Genome Sequencing Center for Infectious Disease"/>
            <person name="Ma L.-J."/>
            <person name="Dead R."/>
            <person name="Young S."/>
            <person name="Zeng Q."/>
            <person name="Koehrsen M."/>
            <person name="Alvarado L."/>
            <person name="Berlin A."/>
            <person name="Chapman S.B."/>
            <person name="Chen Z."/>
            <person name="Freedman E."/>
            <person name="Gellesch M."/>
            <person name="Goldberg J."/>
            <person name="Griggs A."/>
            <person name="Gujja S."/>
            <person name="Heilman E.R."/>
            <person name="Heiman D."/>
            <person name="Hepburn T."/>
            <person name="Howarth C."/>
            <person name="Jen D."/>
            <person name="Larson L."/>
            <person name="Mehta T."/>
            <person name="Neiman D."/>
            <person name="Pearson M."/>
            <person name="Roberts A."/>
            <person name="Saif S."/>
            <person name="Shea T."/>
            <person name="Shenoy N."/>
            <person name="Sisk P."/>
            <person name="Stolte C."/>
            <person name="Sykes S."/>
            <person name="Walk T."/>
            <person name="White J."/>
            <person name="Yandava C."/>
            <person name="Haas B."/>
            <person name="Nusbaum C."/>
            <person name="Birren B."/>
        </authorList>
    </citation>
    <scope>NUCLEOTIDE SEQUENCE</scope>
    <source>
        <strain evidence="2">R3-111a-1</strain>
    </source>
</reference>
<dbReference type="HOGENOM" id="CLU_601393_0_0_1"/>
<feature type="region of interest" description="Disordered" evidence="1">
    <location>
        <begin position="64"/>
        <end position="88"/>
    </location>
</feature>
<reference evidence="4" key="1">
    <citation type="submission" date="2010-07" db="EMBL/GenBank/DDBJ databases">
        <title>The genome sequence of Gaeumannomyces graminis var. tritici strain R3-111a-1.</title>
        <authorList>
            <consortium name="The Broad Institute Genome Sequencing Platform"/>
            <person name="Ma L.-J."/>
            <person name="Dead R."/>
            <person name="Young S."/>
            <person name="Zeng Q."/>
            <person name="Koehrsen M."/>
            <person name="Alvarado L."/>
            <person name="Berlin A."/>
            <person name="Chapman S.B."/>
            <person name="Chen Z."/>
            <person name="Freedman E."/>
            <person name="Gellesch M."/>
            <person name="Goldberg J."/>
            <person name="Griggs A."/>
            <person name="Gujja S."/>
            <person name="Heilman E.R."/>
            <person name="Heiman D."/>
            <person name="Hepburn T."/>
            <person name="Howarth C."/>
            <person name="Jen D."/>
            <person name="Larson L."/>
            <person name="Mehta T."/>
            <person name="Neiman D."/>
            <person name="Pearson M."/>
            <person name="Roberts A."/>
            <person name="Saif S."/>
            <person name="Shea T."/>
            <person name="Shenoy N."/>
            <person name="Sisk P."/>
            <person name="Stolte C."/>
            <person name="Sykes S."/>
            <person name="Walk T."/>
            <person name="White J."/>
            <person name="Yandava C."/>
            <person name="Haas B."/>
            <person name="Nusbaum C."/>
            <person name="Birren B."/>
        </authorList>
    </citation>
    <scope>NUCLEOTIDE SEQUENCE [LARGE SCALE GENOMIC DNA]</scope>
    <source>
        <strain evidence="4">R3-111a-1</strain>
    </source>
</reference>
<feature type="compositionally biased region" description="Basic and acidic residues" evidence="1">
    <location>
        <begin position="79"/>
        <end position="88"/>
    </location>
</feature>
<feature type="region of interest" description="Disordered" evidence="1">
    <location>
        <begin position="122"/>
        <end position="169"/>
    </location>
</feature>
<dbReference type="AlphaFoldDB" id="J3P5H9"/>
<sequence>MPFGIFSSRWAGVLTGRITKKQSPPSSCDPAKSKVAYQKPALSGLLSPPSTIKVVRDDVVIKTEEVDSEDEDDFASPTRDQRVAVDSTTRCDQDILPSVERSTSPEEMILLPSIETSLLGRLRGGNLENSDDGSDEAEYGDNPDGEDHSDQRDEEFEPEASPDFPAGRWNIPEEILEQYQDLRRGVGGSETWTATESHLHRLLGLRGHHPLMPGEWKRDFTGFNLEDILFAPVGSGNAVALRTVTSGMSAQFRATKALGRIFSLPARVGDLRREGDEDKYPKLIATLIEKEILRYLSWVQKDAGLDRLFYASNIGVYRLREDSTEAEITEQLNSLMTEWADGYREWYVEMGIKGAPRTLFALVVLQHIVFVITRDASDPDGKNRFLAQLDLSRSDGRWLDHALNLALPINLARDGMVRVMDNFAVKPGADEDSDPDA</sequence>
<evidence type="ECO:0000256" key="1">
    <source>
        <dbReference type="SAM" id="MobiDB-lite"/>
    </source>
</evidence>
<protein>
    <submittedName>
        <fullName evidence="2 3">Uncharacterized protein</fullName>
    </submittedName>
</protein>
<evidence type="ECO:0000313" key="3">
    <source>
        <dbReference type="EnsemblFungi" id="EJT74930"/>
    </source>
</evidence>
<dbReference type="Proteomes" id="UP000006039">
    <property type="component" value="Unassembled WGS sequence"/>
</dbReference>
<name>J3P5H9_GAET3</name>
<accession>J3P5H9</accession>
<keyword evidence="4" id="KW-1185">Reference proteome</keyword>
<reference evidence="3" key="5">
    <citation type="submission" date="2018-04" db="UniProtKB">
        <authorList>
            <consortium name="EnsemblFungi"/>
        </authorList>
    </citation>
    <scope>IDENTIFICATION</scope>
    <source>
        <strain evidence="3">R3-111a-1</strain>
    </source>
</reference>
<dbReference type="RefSeq" id="XP_009224874.1">
    <property type="nucleotide sequence ID" value="XM_009226610.1"/>
</dbReference>
<dbReference type="EnsemblFungi" id="EJT74930">
    <property type="protein sequence ID" value="EJT74930"/>
    <property type="gene ID" value="GGTG_08768"/>
</dbReference>
<evidence type="ECO:0000313" key="2">
    <source>
        <dbReference type="EMBL" id="EJT74930.1"/>
    </source>
</evidence>
<organism evidence="2">
    <name type="scientific">Gaeumannomyces tritici (strain R3-111a-1)</name>
    <name type="common">Wheat and barley take-all root rot fungus</name>
    <name type="synonym">Gaeumannomyces graminis var. tritici</name>
    <dbReference type="NCBI Taxonomy" id="644352"/>
    <lineage>
        <taxon>Eukaryota</taxon>
        <taxon>Fungi</taxon>
        <taxon>Dikarya</taxon>
        <taxon>Ascomycota</taxon>
        <taxon>Pezizomycotina</taxon>
        <taxon>Sordariomycetes</taxon>
        <taxon>Sordariomycetidae</taxon>
        <taxon>Magnaporthales</taxon>
        <taxon>Magnaporthaceae</taxon>
        <taxon>Gaeumannomyces</taxon>
    </lineage>
</organism>
<dbReference type="eggNOG" id="ENOG502S7BG">
    <property type="taxonomic scope" value="Eukaryota"/>
</dbReference>
<dbReference type="EMBL" id="GL385398">
    <property type="protein sequence ID" value="EJT74930.1"/>
    <property type="molecule type" value="Genomic_DNA"/>
</dbReference>
<evidence type="ECO:0000313" key="4">
    <source>
        <dbReference type="Proteomes" id="UP000006039"/>
    </source>
</evidence>
<gene>
    <name evidence="3" type="primary">20349226</name>
    <name evidence="2" type="ORF">GGTG_08768</name>
</gene>
<dbReference type="VEuPathDB" id="FungiDB:GGTG_08768"/>
<reference evidence="3" key="4">
    <citation type="journal article" date="2015" name="G3 (Bethesda)">
        <title>Genome sequences of three phytopathogenic species of the Magnaporthaceae family of fungi.</title>
        <authorList>
            <person name="Okagaki L.H."/>
            <person name="Nunes C.C."/>
            <person name="Sailsbery J."/>
            <person name="Clay B."/>
            <person name="Brown D."/>
            <person name="John T."/>
            <person name="Oh Y."/>
            <person name="Young N."/>
            <person name="Fitzgerald M."/>
            <person name="Haas B.J."/>
            <person name="Zeng Q."/>
            <person name="Young S."/>
            <person name="Adiconis X."/>
            <person name="Fan L."/>
            <person name="Levin J.Z."/>
            <person name="Mitchell T.K."/>
            <person name="Okubara P.A."/>
            <person name="Farman M.L."/>
            <person name="Kohn L.M."/>
            <person name="Birren B."/>
            <person name="Ma L.-J."/>
            <person name="Dean R.A."/>
        </authorList>
    </citation>
    <scope>NUCLEOTIDE SEQUENCE</scope>
    <source>
        <strain evidence="3">R3-111a-1</strain>
    </source>
</reference>
<proteinExistence type="predicted"/>
<reference evidence="2" key="3">
    <citation type="submission" date="2010-09" db="EMBL/GenBank/DDBJ databases">
        <title>Annotation of Gaeumannomyces graminis var. tritici R3-111a-1.</title>
        <authorList>
            <consortium name="The Broad Institute Genome Sequencing Platform"/>
            <person name="Ma L.-J."/>
            <person name="Dead R."/>
            <person name="Young S.K."/>
            <person name="Zeng Q."/>
            <person name="Gargeya S."/>
            <person name="Fitzgerald M."/>
            <person name="Haas B."/>
            <person name="Abouelleil A."/>
            <person name="Alvarado L."/>
            <person name="Arachchi H.M."/>
            <person name="Berlin A."/>
            <person name="Brown A."/>
            <person name="Chapman S.B."/>
            <person name="Chen Z."/>
            <person name="Dunbar C."/>
            <person name="Freedman E."/>
            <person name="Gearin G."/>
            <person name="Gellesch M."/>
            <person name="Goldberg J."/>
            <person name="Griggs A."/>
            <person name="Gujja S."/>
            <person name="Heiman D."/>
            <person name="Howarth C."/>
            <person name="Larson L."/>
            <person name="Lui A."/>
            <person name="MacDonald P.J.P."/>
            <person name="Mehta T."/>
            <person name="Montmayeur A."/>
            <person name="Murphy C."/>
            <person name="Neiman D."/>
            <person name="Pearson M."/>
            <person name="Priest M."/>
            <person name="Roberts A."/>
            <person name="Saif S."/>
            <person name="Shea T."/>
            <person name="Shenoy N."/>
            <person name="Sisk P."/>
            <person name="Stolte C."/>
            <person name="Sykes S."/>
            <person name="Yandava C."/>
            <person name="Wortman J."/>
            <person name="Nusbaum C."/>
            <person name="Birren B."/>
        </authorList>
    </citation>
    <scope>NUCLEOTIDE SEQUENCE</scope>
    <source>
        <strain evidence="2">R3-111a-1</strain>
    </source>
</reference>